<accession>A0ABT2QNQ0</accession>
<gene>
    <name evidence="2" type="ORF">N9R04_02560</name>
</gene>
<feature type="domain" description="DeoR-like transcriptional repressor C-terminal sensor" evidence="1">
    <location>
        <begin position="12"/>
        <end position="127"/>
    </location>
</feature>
<evidence type="ECO:0000313" key="3">
    <source>
        <dbReference type="Proteomes" id="UP001209553"/>
    </source>
</evidence>
<evidence type="ECO:0000259" key="1">
    <source>
        <dbReference type="Pfam" id="PF00455"/>
    </source>
</evidence>
<dbReference type="Proteomes" id="UP001209553">
    <property type="component" value="Unassembled WGS sequence"/>
</dbReference>
<dbReference type="RefSeq" id="WP_262854972.1">
    <property type="nucleotide sequence ID" value="NZ_JAOPKZ010000003.1"/>
</dbReference>
<organism evidence="2 3">
    <name type="scientific">Staphylococcus marylandisciuri</name>
    <dbReference type="NCBI Taxonomy" id="2981529"/>
    <lineage>
        <taxon>Bacteria</taxon>
        <taxon>Bacillati</taxon>
        <taxon>Bacillota</taxon>
        <taxon>Bacilli</taxon>
        <taxon>Bacillales</taxon>
        <taxon>Staphylococcaceae</taxon>
        <taxon>Staphylococcus</taxon>
    </lineage>
</organism>
<sequence>MTNINRLVDIWVENITETDVIAIDHHPVSYKLIDHLSEKRENISVISFSTDIIAYLAKYTQFNIILPNAYVDKNLHSLIGENAIVTFNSYKIDYYFANVPFIKGNELYQHSYDIALLQSNLLERTAEPKLINIPSQLKESSNYFLVAQLNYFN</sequence>
<keyword evidence="3" id="KW-1185">Reference proteome</keyword>
<comment type="caution">
    <text evidence="2">The sequence shown here is derived from an EMBL/GenBank/DDBJ whole genome shotgun (WGS) entry which is preliminary data.</text>
</comment>
<dbReference type="EMBL" id="JAOPKZ010000003">
    <property type="protein sequence ID" value="MCU5745603.1"/>
    <property type="molecule type" value="Genomic_DNA"/>
</dbReference>
<dbReference type="InterPro" id="IPR014036">
    <property type="entry name" value="DeoR-like_C"/>
</dbReference>
<protein>
    <recommendedName>
        <fullName evidence="1">DeoR-like transcriptional repressor C-terminal sensor domain-containing protein</fullName>
    </recommendedName>
</protein>
<reference evidence="2 3" key="1">
    <citation type="journal article" date="2023" name="Int. J. Syst. Evol. Microbiol.">
        <title>Streptococcus sciuri sp. nov., Staphylococcus marylandisciuri sp. nov. and Staphylococcus americanisciuri sp. nov., isolated from faeces of eastern grey squirrel (Sciurus carolinensis).</title>
        <authorList>
            <person name="Volokhov D.V."/>
            <person name="Zagorodnyaya T.A."/>
            <person name="Furtak V.A."/>
            <person name="Nattanmai G."/>
            <person name="Randall L."/>
            <person name="Jose S."/>
            <person name="Gao Y."/>
            <person name="Eisenberg T."/>
            <person name="Delmonte P."/>
            <person name="Blom J."/>
            <person name="Mitchell K.K."/>
        </authorList>
    </citation>
    <scope>NUCLEOTIDE SEQUENCE [LARGE SCALE GENOMIC DNA]</scope>
    <source>
        <strain evidence="2 3">SQ8-PEA</strain>
    </source>
</reference>
<dbReference type="Pfam" id="PF00455">
    <property type="entry name" value="DeoRC"/>
    <property type="match status" value="1"/>
</dbReference>
<proteinExistence type="predicted"/>
<evidence type="ECO:0000313" key="2">
    <source>
        <dbReference type="EMBL" id="MCU5745603.1"/>
    </source>
</evidence>
<name>A0ABT2QNQ0_9STAP</name>